<comment type="similarity">
    <text evidence="2">Belongs to the acetyltransferase family. ECO subfamily.</text>
</comment>
<organism evidence="14 15">
    <name type="scientific">Metschnikowia aff. pulcherrima</name>
    <dbReference type="NCBI Taxonomy" id="2163413"/>
    <lineage>
        <taxon>Eukaryota</taxon>
        <taxon>Fungi</taxon>
        <taxon>Dikarya</taxon>
        <taxon>Ascomycota</taxon>
        <taxon>Saccharomycotina</taxon>
        <taxon>Pichiomycetes</taxon>
        <taxon>Metschnikowiaceae</taxon>
        <taxon>Metschnikowia</taxon>
    </lineage>
</organism>
<dbReference type="GO" id="GO:0061733">
    <property type="term" value="F:protein-lysine-acetyltransferase activity"/>
    <property type="evidence" value="ECO:0007669"/>
    <property type="project" value="TreeGrafter"/>
</dbReference>
<keyword evidence="15" id="KW-1185">Reference proteome</keyword>
<evidence type="ECO:0000256" key="10">
    <source>
        <dbReference type="ARBA" id="ARBA00023315"/>
    </source>
</evidence>
<proteinExistence type="inferred from homology"/>
<feature type="domain" description="N-acetyltransferase ESCO acetyl-transferase" evidence="13">
    <location>
        <begin position="162"/>
        <end position="223"/>
    </location>
</feature>
<keyword evidence="7" id="KW-0862">Zinc</keyword>
<evidence type="ECO:0000256" key="9">
    <source>
        <dbReference type="ARBA" id="ARBA00023306"/>
    </source>
</evidence>
<name>A0A4P6XJM4_9ASCO</name>
<protein>
    <recommendedName>
        <fullName evidence="3">N-acetyltransferase ECO1</fullName>
    </recommendedName>
    <alternativeName>
        <fullName evidence="11">Establishment of cohesion protein 1</fullName>
    </alternativeName>
</protein>
<gene>
    <name evidence="14" type="primary">MPUL0B00700</name>
    <name evidence="14" type="ORF">METSCH_B00700</name>
</gene>
<keyword evidence="9" id="KW-0131">Cell cycle</keyword>
<evidence type="ECO:0000313" key="14">
    <source>
        <dbReference type="EMBL" id="QBM86879.1"/>
    </source>
</evidence>
<keyword evidence="8" id="KW-0539">Nucleus</keyword>
<dbReference type="PANTHER" id="PTHR45884">
    <property type="entry name" value="N-ACETYLTRANSFERASE ECO"/>
    <property type="match status" value="1"/>
</dbReference>
<evidence type="ECO:0000256" key="2">
    <source>
        <dbReference type="ARBA" id="ARBA00005816"/>
    </source>
</evidence>
<keyword evidence="10" id="KW-0012">Acyltransferase</keyword>
<evidence type="ECO:0000256" key="1">
    <source>
        <dbReference type="ARBA" id="ARBA00004123"/>
    </source>
</evidence>
<dbReference type="InterPro" id="IPR028009">
    <property type="entry name" value="ESCO_Acetyltransf_dom"/>
</dbReference>
<dbReference type="Pfam" id="PF13878">
    <property type="entry name" value="zf-C2H2_3"/>
    <property type="match status" value="1"/>
</dbReference>
<dbReference type="GO" id="GO:0007064">
    <property type="term" value="P:mitotic sister chromatid cohesion"/>
    <property type="evidence" value="ECO:0007669"/>
    <property type="project" value="TreeGrafter"/>
</dbReference>
<dbReference type="GO" id="GO:0005634">
    <property type="term" value="C:nucleus"/>
    <property type="evidence" value="ECO:0007669"/>
    <property type="project" value="UniProtKB-SubCell"/>
</dbReference>
<reference evidence="15" key="1">
    <citation type="submission" date="2019-03" db="EMBL/GenBank/DDBJ databases">
        <title>Snf2 controls pulcherriminic acid biosynthesis and connects pigmentation and antifungal activity of the yeast Metschnikowia pulcherrima.</title>
        <authorList>
            <person name="Gore-Lloyd D."/>
            <person name="Sumann I."/>
            <person name="Brachmann A.O."/>
            <person name="Schneeberger K."/>
            <person name="Ortiz-Merino R.A."/>
            <person name="Moreno-Beltran M."/>
            <person name="Schlaefli M."/>
            <person name="Kirner P."/>
            <person name="Santos Kron A."/>
            <person name="Wolfe K.H."/>
            <person name="Piel J."/>
            <person name="Ahrens C.H."/>
            <person name="Henk D."/>
            <person name="Freimoser F.M."/>
        </authorList>
    </citation>
    <scope>NUCLEOTIDE SEQUENCE [LARGE SCALE GENOMIC DNA]</scope>
    <source>
        <strain evidence="15">APC 1.2</strain>
    </source>
</reference>
<dbReference type="GO" id="GO:0000785">
    <property type="term" value="C:chromatin"/>
    <property type="evidence" value="ECO:0007669"/>
    <property type="project" value="TreeGrafter"/>
</dbReference>
<evidence type="ECO:0000256" key="6">
    <source>
        <dbReference type="ARBA" id="ARBA00022771"/>
    </source>
</evidence>
<dbReference type="STRING" id="2163413.A0A4P6XJM4"/>
<comment type="subcellular location">
    <subcellularLocation>
        <location evidence="1">Nucleus</location>
    </subcellularLocation>
</comment>
<evidence type="ECO:0000256" key="4">
    <source>
        <dbReference type="ARBA" id="ARBA00022679"/>
    </source>
</evidence>
<evidence type="ECO:0000259" key="12">
    <source>
        <dbReference type="Pfam" id="PF13878"/>
    </source>
</evidence>
<dbReference type="Pfam" id="PF13880">
    <property type="entry name" value="Acetyltransf_13"/>
    <property type="match status" value="1"/>
</dbReference>
<dbReference type="EMBL" id="CP034457">
    <property type="protein sequence ID" value="QBM86879.1"/>
    <property type="molecule type" value="Genomic_DNA"/>
</dbReference>
<accession>A0A4P6XJM4</accession>
<evidence type="ECO:0000259" key="13">
    <source>
        <dbReference type="Pfam" id="PF13880"/>
    </source>
</evidence>
<evidence type="ECO:0000256" key="7">
    <source>
        <dbReference type="ARBA" id="ARBA00022833"/>
    </source>
</evidence>
<dbReference type="PANTHER" id="PTHR45884:SF2">
    <property type="entry name" value="N-ACETYLTRANSFERASE ECO"/>
    <property type="match status" value="1"/>
</dbReference>
<evidence type="ECO:0000256" key="5">
    <source>
        <dbReference type="ARBA" id="ARBA00022723"/>
    </source>
</evidence>
<evidence type="ECO:0000256" key="3">
    <source>
        <dbReference type="ARBA" id="ARBA00022043"/>
    </source>
</evidence>
<evidence type="ECO:0000256" key="8">
    <source>
        <dbReference type="ARBA" id="ARBA00023242"/>
    </source>
</evidence>
<evidence type="ECO:0000256" key="11">
    <source>
        <dbReference type="ARBA" id="ARBA00032212"/>
    </source>
</evidence>
<dbReference type="InterPro" id="IPR028005">
    <property type="entry name" value="AcTrfase_ESCO_Znf_dom"/>
</dbReference>
<dbReference type="Proteomes" id="UP000292447">
    <property type="component" value="Chromosome II"/>
</dbReference>
<sequence>MIQSTFGIPAAEKLTTCNVCGMTYQKLAKRDQDLHKKYHYTFVQGPKIDMGSQVPLSSSRLVLKNVSFDCKIYDVQKDLKKMVQKAEGILAMVNQELNAPKENPAWKKRRGTAIEGKAFIMVINQRVVSLCATEPITDAKKQTRWMIHRTQEVVPQQRNLNCKLGISRIWVASHWRRNGLGMMMLNLVTKRLVYGMTLGKMELAFSQPSYSGGLLAKRFCGIKHKSGEILVPIYLEED</sequence>
<evidence type="ECO:0000313" key="15">
    <source>
        <dbReference type="Proteomes" id="UP000292447"/>
    </source>
</evidence>
<keyword evidence="4 14" id="KW-0808">Transferase</keyword>
<dbReference type="AlphaFoldDB" id="A0A4P6XJM4"/>
<keyword evidence="6" id="KW-0863">Zinc-finger</keyword>
<dbReference type="GO" id="GO:0008270">
    <property type="term" value="F:zinc ion binding"/>
    <property type="evidence" value="ECO:0007669"/>
    <property type="project" value="UniProtKB-KW"/>
</dbReference>
<keyword evidence="5" id="KW-0479">Metal-binding</keyword>
<feature type="domain" description="N-acetyltransferase ESCO zinc-finger" evidence="12">
    <location>
        <begin position="13"/>
        <end position="39"/>
    </location>
</feature>